<reference evidence="1" key="2">
    <citation type="submission" date="2024-06" db="UniProtKB">
        <authorList>
            <consortium name="EnsemblMetazoa"/>
        </authorList>
    </citation>
    <scope>IDENTIFICATION</scope>
</reference>
<evidence type="ECO:0000313" key="2">
    <source>
        <dbReference type="Proteomes" id="UP000007879"/>
    </source>
</evidence>
<sequence>MGLDYIKFCSSISLAPKSTIHVLIEIIKEAKTNGDNLTELLEVRIDDLEPHCLEDALTAAVEVGNQLNVGKLVLKGATNIQQALEDSKRLQKHEARAMLLLVIAAQTNDRDLVIKLFGARTQRNTSHPMANDDDFSEVQKAVISGRVSTMVPIEIAQRHQSPIVREELLLRTNVNQEEGSVYWHGLRLFVLDLSWIRKIHWVRRLRLDGNGFRAIPNEIRGYLKQVRDKPMHNKACICTSSCNDDVLSTKIEVLPVIVKEQTFIMYSRQG</sequence>
<accession>A0AAN0K1M6</accession>
<dbReference type="Proteomes" id="UP000007879">
    <property type="component" value="Unassembled WGS sequence"/>
</dbReference>
<proteinExistence type="predicted"/>
<dbReference type="GeneID" id="109592047"/>
<dbReference type="RefSeq" id="XP_019863178.1">
    <property type="nucleotide sequence ID" value="XM_020007619.1"/>
</dbReference>
<dbReference type="EnsemblMetazoa" id="XM_020007619.1">
    <property type="protein sequence ID" value="XP_019863178.1"/>
    <property type="gene ID" value="LOC109592047"/>
</dbReference>
<evidence type="ECO:0000313" key="1">
    <source>
        <dbReference type="EnsemblMetazoa" id="XP_019863178.1"/>
    </source>
</evidence>
<organism evidence="1 2">
    <name type="scientific">Amphimedon queenslandica</name>
    <name type="common">Sponge</name>
    <dbReference type="NCBI Taxonomy" id="400682"/>
    <lineage>
        <taxon>Eukaryota</taxon>
        <taxon>Metazoa</taxon>
        <taxon>Porifera</taxon>
        <taxon>Demospongiae</taxon>
        <taxon>Heteroscleromorpha</taxon>
        <taxon>Haplosclerida</taxon>
        <taxon>Niphatidae</taxon>
        <taxon>Amphimedon</taxon>
    </lineage>
</organism>
<keyword evidence="2" id="KW-1185">Reference proteome</keyword>
<dbReference type="AlphaFoldDB" id="A0AAN0K1M6"/>
<reference evidence="2" key="1">
    <citation type="journal article" date="2010" name="Nature">
        <title>The Amphimedon queenslandica genome and the evolution of animal complexity.</title>
        <authorList>
            <person name="Srivastava M."/>
            <person name="Simakov O."/>
            <person name="Chapman J."/>
            <person name="Fahey B."/>
            <person name="Gauthier M.E."/>
            <person name="Mitros T."/>
            <person name="Richards G.S."/>
            <person name="Conaco C."/>
            <person name="Dacre M."/>
            <person name="Hellsten U."/>
            <person name="Larroux C."/>
            <person name="Putnam N.H."/>
            <person name="Stanke M."/>
            <person name="Adamska M."/>
            <person name="Darling A."/>
            <person name="Degnan S.M."/>
            <person name="Oakley T.H."/>
            <person name="Plachetzki D.C."/>
            <person name="Zhai Y."/>
            <person name="Adamski M."/>
            <person name="Calcino A."/>
            <person name="Cummins S.F."/>
            <person name="Goodstein D.M."/>
            <person name="Harris C."/>
            <person name="Jackson D.J."/>
            <person name="Leys S.P."/>
            <person name="Shu S."/>
            <person name="Woodcroft B.J."/>
            <person name="Vervoort M."/>
            <person name="Kosik K.S."/>
            <person name="Manning G."/>
            <person name="Degnan B.M."/>
            <person name="Rokhsar D.S."/>
        </authorList>
    </citation>
    <scope>NUCLEOTIDE SEQUENCE [LARGE SCALE GENOMIC DNA]</scope>
</reference>
<dbReference type="KEGG" id="aqu:109592047"/>
<protein>
    <submittedName>
        <fullName evidence="1">Uncharacterized protein</fullName>
    </submittedName>
</protein>
<name>A0AAN0K1M6_AMPQE</name>